<proteinExistence type="predicted"/>
<dbReference type="InterPro" id="IPR035979">
    <property type="entry name" value="RBD_domain_sf"/>
</dbReference>
<accession>D2I185</accession>
<name>D2I185_AILME</name>
<gene>
    <name evidence="5" type="ORF">PANDA_019031</name>
</gene>
<reference evidence="5" key="1">
    <citation type="journal article" date="2010" name="Nature">
        <title>The sequence and de novo assembly of the giant panda genome.</title>
        <authorList>
            <person name="Li R."/>
            <person name="Fan W."/>
            <person name="Tian G."/>
            <person name="Zhu H."/>
            <person name="He L."/>
            <person name="Cai J."/>
            <person name="Huang Q."/>
            <person name="Cai Q."/>
            <person name="Li B."/>
            <person name="Bai Y."/>
            <person name="Zhang Z."/>
            <person name="Zhang Y."/>
            <person name="Wang W."/>
            <person name="Li J."/>
            <person name="Wei F."/>
            <person name="Li H."/>
            <person name="Jian M."/>
            <person name="Li J."/>
            <person name="Zhang Z."/>
            <person name="Nielsen R."/>
            <person name="Li D."/>
            <person name="Gu W."/>
            <person name="Yang Z."/>
            <person name="Xuan Z."/>
            <person name="Ryder O.A."/>
            <person name="Leung F.C."/>
            <person name="Zhou Y."/>
            <person name="Cao J."/>
            <person name="Sun X."/>
            <person name="Fu Y."/>
            <person name="Fang X."/>
            <person name="Guo X."/>
            <person name="Wang B."/>
            <person name="Hou R."/>
            <person name="Shen F."/>
            <person name="Mu B."/>
            <person name="Ni P."/>
            <person name="Lin R."/>
            <person name="Qian W."/>
            <person name="Wang G."/>
            <person name="Yu C."/>
            <person name="Nie W."/>
            <person name="Wang J."/>
            <person name="Wu Z."/>
            <person name="Liang H."/>
            <person name="Min J."/>
            <person name="Wu Q."/>
            <person name="Cheng S."/>
            <person name="Ruan J."/>
            <person name="Wang M."/>
            <person name="Shi Z."/>
            <person name="Wen M."/>
            <person name="Liu B."/>
            <person name="Ren X."/>
            <person name="Zheng H."/>
            <person name="Dong D."/>
            <person name="Cook K."/>
            <person name="Shan G."/>
            <person name="Zhang H."/>
            <person name="Kosiol C."/>
            <person name="Xie X."/>
            <person name="Lu Z."/>
            <person name="Zheng H."/>
            <person name="Li Y."/>
            <person name="Steiner C.C."/>
            <person name="Lam T.T."/>
            <person name="Lin S."/>
            <person name="Zhang Q."/>
            <person name="Li G."/>
            <person name="Tian J."/>
            <person name="Gong T."/>
            <person name="Liu H."/>
            <person name="Zhang D."/>
            <person name="Fang L."/>
            <person name="Ye C."/>
            <person name="Zhang J."/>
            <person name="Hu W."/>
            <person name="Xu A."/>
            <person name="Ren Y."/>
            <person name="Zhang G."/>
            <person name="Bruford M.W."/>
            <person name="Li Q."/>
            <person name="Ma L."/>
            <person name="Guo Y."/>
            <person name="An N."/>
            <person name="Hu Y."/>
            <person name="Zheng Y."/>
            <person name="Shi Y."/>
            <person name="Li Z."/>
            <person name="Liu Q."/>
            <person name="Chen Y."/>
            <person name="Zhao J."/>
            <person name="Qu N."/>
            <person name="Zhao S."/>
            <person name="Tian F."/>
            <person name="Wang X."/>
            <person name="Wang H."/>
            <person name="Xu L."/>
            <person name="Liu X."/>
            <person name="Vinar T."/>
            <person name="Wang Y."/>
            <person name="Lam T.W."/>
            <person name="Yiu S.M."/>
            <person name="Liu S."/>
            <person name="Zhang H."/>
            <person name="Li D."/>
            <person name="Huang Y."/>
            <person name="Wang X."/>
            <person name="Yang G."/>
            <person name="Jiang Z."/>
            <person name="Wang J."/>
            <person name="Qin N."/>
            <person name="Li L."/>
            <person name="Li J."/>
            <person name="Bolund L."/>
            <person name="Kristiansen K."/>
            <person name="Wong G.K."/>
            <person name="Olson M."/>
            <person name="Zhang X."/>
            <person name="Li S."/>
            <person name="Yang H."/>
            <person name="Wang J."/>
            <person name="Wang J."/>
        </authorList>
    </citation>
    <scope>NUCLEOTIDE SEQUENCE [LARGE SCALE GENOMIC DNA]</scope>
</reference>
<evidence type="ECO:0000313" key="5">
    <source>
        <dbReference type="EMBL" id="EFB26630.1"/>
    </source>
</evidence>
<dbReference type="InterPro" id="IPR050441">
    <property type="entry name" value="RBM"/>
</dbReference>
<dbReference type="PROSITE" id="PS50102">
    <property type="entry name" value="RRM"/>
    <property type="match status" value="1"/>
</dbReference>
<evidence type="ECO:0000256" key="2">
    <source>
        <dbReference type="PROSITE-ProRule" id="PRU00176"/>
    </source>
</evidence>
<dbReference type="InParanoid" id="D2I185"/>
<dbReference type="AlphaFoldDB" id="D2I185"/>
<dbReference type="Gene3D" id="3.30.70.330">
    <property type="match status" value="1"/>
</dbReference>
<organism evidence="5">
    <name type="scientific">Ailuropoda melanoleuca</name>
    <name type="common">Giant panda</name>
    <dbReference type="NCBI Taxonomy" id="9646"/>
    <lineage>
        <taxon>Eukaryota</taxon>
        <taxon>Metazoa</taxon>
        <taxon>Chordata</taxon>
        <taxon>Craniata</taxon>
        <taxon>Vertebrata</taxon>
        <taxon>Euteleostomi</taxon>
        <taxon>Mammalia</taxon>
        <taxon>Eutheria</taxon>
        <taxon>Laurasiatheria</taxon>
        <taxon>Carnivora</taxon>
        <taxon>Caniformia</taxon>
        <taxon>Ursidae</taxon>
        <taxon>Ailuropoda</taxon>
    </lineage>
</organism>
<feature type="domain" description="RRM" evidence="4">
    <location>
        <begin position="8"/>
        <end position="52"/>
    </location>
</feature>
<evidence type="ECO:0000256" key="1">
    <source>
        <dbReference type="ARBA" id="ARBA00022884"/>
    </source>
</evidence>
<feature type="region of interest" description="Disordered" evidence="3">
    <location>
        <begin position="45"/>
        <end position="104"/>
    </location>
</feature>
<dbReference type="EMBL" id="GL193961">
    <property type="protein sequence ID" value="EFB26630.1"/>
    <property type="molecule type" value="Genomic_DNA"/>
</dbReference>
<dbReference type="PANTHER" id="PTHR48034">
    <property type="entry name" value="TRANSFORMER-2 SEX-DETERMINING PROTEIN-RELATED"/>
    <property type="match status" value="1"/>
</dbReference>
<evidence type="ECO:0000259" key="4">
    <source>
        <dbReference type="PROSITE" id="PS50102"/>
    </source>
</evidence>
<evidence type="ECO:0000256" key="3">
    <source>
        <dbReference type="SAM" id="MobiDB-lite"/>
    </source>
</evidence>
<keyword evidence="1 2" id="KW-0694">RNA-binding</keyword>
<dbReference type="SUPFAM" id="SSF54928">
    <property type="entry name" value="RNA-binding domain, RBD"/>
    <property type="match status" value="1"/>
</dbReference>
<dbReference type="GO" id="GO:0003723">
    <property type="term" value="F:RNA binding"/>
    <property type="evidence" value="ECO:0007669"/>
    <property type="project" value="UniProtKB-UniRule"/>
</dbReference>
<feature type="compositionally biased region" description="Basic and acidic residues" evidence="3">
    <location>
        <begin position="71"/>
        <end position="104"/>
    </location>
</feature>
<sequence length="344" mass="39373">MVEADRPGKLFIGGLNPETDEKGLEAAFGKYGRISEVLLMKDRETSKSRGFARDYPSARDPREFAPSPREYTYRDYGHSSARDDCPSRGYGDRDGYGGRDRDYADHPSGGFYRDPFESYYGDLRSALTVQCGWQIVLREITFSAKQRETKCCEIGVGHVLREDRNSEQRKTFQRWRGSKVALETMSVPFRYLKHQRVQGDIPDFLKFYFAIVKMQTPLVMSAHIYLPVSVMGTQYPSNPLGNREIRDLKVVQMPDFRDFGGKLWRRQTLGCKVSPRPPQRHSPAAAVFGEWWTAFTGPGRYQDEKGYGGSGERGQYRVGWTSENPACQQIQDSLHLPRVCREDS</sequence>
<protein>
    <recommendedName>
        <fullName evidence="4">RRM domain-containing protein</fullName>
    </recommendedName>
</protein>
<dbReference type="InterPro" id="IPR000504">
    <property type="entry name" value="RRM_dom"/>
</dbReference>
<dbReference type="Pfam" id="PF00076">
    <property type="entry name" value="RRM_1"/>
    <property type="match status" value="1"/>
</dbReference>
<dbReference type="InterPro" id="IPR012677">
    <property type="entry name" value="Nucleotide-bd_a/b_plait_sf"/>
</dbReference>